<keyword evidence="2" id="KW-1185">Reference proteome</keyword>
<sequence>MYKFHSPKKMLLSQLQQGFQPISRLILIRATFEMLIKIRFQPLNFPGTLSKRIL</sequence>
<dbReference type="Proteomes" id="UP000326678">
    <property type="component" value="Chromosome Gxm1"/>
</dbReference>
<protein>
    <submittedName>
        <fullName evidence="1">Uncharacterized protein</fullName>
    </submittedName>
</protein>
<name>A0A5P8W785_9NOSO</name>
<proteinExistence type="predicted"/>
<dbReference type="EMBL" id="CP045226">
    <property type="protein sequence ID" value="QFS48510.1"/>
    <property type="molecule type" value="Genomic_DNA"/>
</dbReference>
<organism evidence="1 2">
    <name type="scientific">Nostoc sphaeroides CCNUC1</name>
    <dbReference type="NCBI Taxonomy" id="2653204"/>
    <lineage>
        <taxon>Bacteria</taxon>
        <taxon>Bacillati</taxon>
        <taxon>Cyanobacteriota</taxon>
        <taxon>Cyanophyceae</taxon>
        <taxon>Nostocales</taxon>
        <taxon>Nostocaceae</taxon>
        <taxon>Nostoc</taxon>
    </lineage>
</organism>
<dbReference type="KEGG" id="nsh:GXM_06004"/>
<dbReference type="AlphaFoldDB" id="A0A5P8W785"/>
<gene>
    <name evidence="1" type="ORF">GXM_06004</name>
</gene>
<evidence type="ECO:0000313" key="2">
    <source>
        <dbReference type="Proteomes" id="UP000326678"/>
    </source>
</evidence>
<evidence type="ECO:0000313" key="1">
    <source>
        <dbReference type="EMBL" id="QFS48510.1"/>
    </source>
</evidence>
<accession>A0A5P8W785</accession>
<reference evidence="1 2" key="1">
    <citation type="submission" date="2019-10" db="EMBL/GenBank/DDBJ databases">
        <title>Genomic and transcriptomic insights into the perfect genentic adaptation of a filamentous nitrogen-fixing cyanobacterium to rice fields.</title>
        <authorList>
            <person name="Chen Z."/>
        </authorList>
    </citation>
    <scope>NUCLEOTIDE SEQUENCE [LARGE SCALE GENOMIC DNA]</scope>
    <source>
        <strain evidence="1">CCNUC1</strain>
    </source>
</reference>